<feature type="transmembrane region" description="Helical" evidence="8">
    <location>
        <begin position="295"/>
        <end position="314"/>
    </location>
</feature>
<evidence type="ECO:0000256" key="4">
    <source>
        <dbReference type="ARBA" id="ARBA00022597"/>
    </source>
</evidence>
<evidence type="ECO:0000256" key="2">
    <source>
        <dbReference type="ARBA" id="ARBA00022448"/>
    </source>
</evidence>
<keyword evidence="11" id="KW-1185">Reference proteome</keyword>
<feature type="transmembrane region" description="Helical" evidence="8">
    <location>
        <begin position="163"/>
        <end position="181"/>
    </location>
</feature>
<feature type="transmembrane region" description="Helical" evidence="8">
    <location>
        <begin position="271"/>
        <end position="289"/>
    </location>
</feature>
<evidence type="ECO:0000256" key="8">
    <source>
        <dbReference type="SAM" id="Phobius"/>
    </source>
</evidence>
<dbReference type="InterPro" id="IPR003352">
    <property type="entry name" value="PTS_EIIC"/>
</dbReference>
<evidence type="ECO:0000259" key="9">
    <source>
        <dbReference type="Pfam" id="PF13303"/>
    </source>
</evidence>
<feature type="transmembrane region" description="Helical" evidence="8">
    <location>
        <begin position="12"/>
        <end position="29"/>
    </location>
</feature>
<reference evidence="11" key="1">
    <citation type="submission" date="2016-11" db="EMBL/GenBank/DDBJ databases">
        <authorList>
            <person name="Varghese N."/>
            <person name="Submissions S."/>
        </authorList>
    </citation>
    <scope>NUCLEOTIDE SEQUENCE [LARGE SCALE GENOMIC DNA]</scope>
    <source>
        <strain evidence="11">DSM 15518</strain>
    </source>
</reference>
<feature type="transmembrane region" description="Helical" evidence="8">
    <location>
        <begin position="244"/>
        <end position="264"/>
    </location>
</feature>
<dbReference type="GO" id="GO:0005886">
    <property type="term" value="C:plasma membrane"/>
    <property type="evidence" value="ECO:0007669"/>
    <property type="project" value="UniProtKB-SubCell"/>
</dbReference>
<feature type="domain" description="Phosphotransferase system EIIC" evidence="9">
    <location>
        <begin position="7"/>
        <end position="330"/>
    </location>
</feature>
<protein>
    <recommendedName>
        <fullName evidence="9">Phosphotransferase system EIIC domain-containing protein</fullName>
    </recommendedName>
</protein>
<evidence type="ECO:0000313" key="10">
    <source>
        <dbReference type="EMBL" id="SHK17371.1"/>
    </source>
</evidence>
<dbReference type="EMBL" id="FRAE01000040">
    <property type="protein sequence ID" value="SHK17371.1"/>
    <property type="molecule type" value="Genomic_DNA"/>
</dbReference>
<dbReference type="RefSeq" id="WP_278280564.1">
    <property type="nucleotide sequence ID" value="NZ_FRAE01000040.1"/>
</dbReference>
<proteinExistence type="predicted"/>
<keyword evidence="3" id="KW-1003">Cell membrane</keyword>
<accession>A0A1M6QB08</accession>
<keyword evidence="7 8" id="KW-0472">Membrane</keyword>
<name>A0A1M6QB08_9FIRM</name>
<dbReference type="STRING" id="1123349.SAMN02744037_01800"/>
<dbReference type="GO" id="GO:0008982">
    <property type="term" value="F:protein-N(PI)-phosphohistidine-sugar phosphotransferase activity"/>
    <property type="evidence" value="ECO:0007669"/>
    <property type="project" value="InterPro"/>
</dbReference>
<organism evidence="10 11">
    <name type="scientific">Tepidibacter formicigenes DSM 15518</name>
    <dbReference type="NCBI Taxonomy" id="1123349"/>
    <lineage>
        <taxon>Bacteria</taxon>
        <taxon>Bacillati</taxon>
        <taxon>Bacillota</taxon>
        <taxon>Clostridia</taxon>
        <taxon>Peptostreptococcales</taxon>
        <taxon>Peptostreptococcaceae</taxon>
        <taxon>Tepidibacter</taxon>
    </lineage>
</organism>
<evidence type="ECO:0000256" key="3">
    <source>
        <dbReference type="ARBA" id="ARBA00022475"/>
    </source>
</evidence>
<keyword evidence="2" id="KW-0813">Transport</keyword>
<feature type="transmembrane region" description="Helical" evidence="8">
    <location>
        <begin position="188"/>
        <end position="213"/>
    </location>
</feature>
<evidence type="ECO:0000256" key="6">
    <source>
        <dbReference type="ARBA" id="ARBA00022989"/>
    </source>
</evidence>
<evidence type="ECO:0000256" key="5">
    <source>
        <dbReference type="ARBA" id="ARBA00022692"/>
    </source>
</evidence>
<feature type="transmembrane region" description="Helical" evidence="8">
    <location>
        <begin position="121"/>
        <end position="143"/>
    </location>
</feature>
<keyword evidence="4" id="KW-0762">Sugar transport</keyword>
<comment type="subcellular location">
    <subcellularLocation>
        <location evidence="1">Cell membrane</location>
        <topology evidence="1">Multi-pass membrane protein</topology>
    </subcellularLocation>
</comment>
<dbReference type="Proteomes" id="UP000242497">
    <property type="component" value="Unassembled WGS sequence"/>
</dbReference>
<sequence length="332" mass="34116">MRDYLTKTLNGMALGLFSSLIIGLILKQIGDLSNLNHISTFGKIAQFLMGPAIGAGVSYSLGAPPLVIFASLITGGIGAQTVNLTEAGAVLKIGDPVGAFVASLIGAEIGKLISGKTKVDIVLIPAVVIIIGGFVGIFIAPVVSSIMTGLGTFINKATELKPIPMGIILSITMGMILTLPISSAALSIALGLNGIAAGAALVGCCTQMIGFAVSSYRENGFGGFIAQGLGTSMLQVPNIIKNPLIWIPPILASGILGPLSTTIFKMETNSIGAGMGTSGLVGQISTIAVMGKNSINNIVILHFILPAVLTIIISEFMRKKGYIKYGDMKLNS</sequence>
<gene>
    <name evidence="10" type="ORF">SAMN02744037_01800</name>
</gene>
<keyword evidence="5 8" id="KW-0812">Transmembrane</keyword>
<evidence type="ECO:0000313" key="11">
    <source>
        <dbReference type="Proteomes" id="UP000242497"/>
    </source>
</evidence>
<dbReference type="Pfam" id="PF13303">
    <property type="entry name" value="PTS_EIIC_2"/>
    <property type="match status" value="1"/>
</dbReference>
<dbReference type="AlphaFoldDB" id="A0A1M6QB08"/>
<keyword evidence="6 8" id="KW-1133">Transmembrane helix</keyword>
<evidence type="ECO:0000256" key="1">
    <source>
        <dbReference type="ARBA" id="ARBA00004651"/>
    </source>
</evidence>
<evidence type="ECO:0000256" key="7">
    <source>
        <dbReference type="ARBA" id="ARBA00023136"/>
    </source>
</evidence>
<dbReference type="GO" id="GO:0009401">
    <property type="term" value="P:phosphoenolpyruvate-dependent sugar phosphotransferase system"/>
    <property type="evidence" value="ECO:0007669"/>
    <property type="project" value="InterPro"/>
</dbReference>